<protein>
    <recommendedName>
        <fullName evidence="1">PKD domain-containing protein</fullName>
    </recommendedName>
</protein>
<feature type="domain" description="PKD" evidence="1">
    <location>
        <begin position="119"/>
        <end position="197"/>
    </location>
</feature>
<reference evidence="2" key="1">
    <citation type="submission" date="2018-05" db="EMBL/GenBank/DDBJ databases">
        <authorList>
            <person name="Lanie J.A."/>
            <person name="Ng W.-L."/>
            <person name="Kazmierczak K.M."/>
            <person name="Andrzejewski T.M."/>
            <person name="Davidsen T.M."/>
            <person name="Wayne K.J."/>
            <person name="Tettelin H."/>
            <person name="Glass J.I."/>
            <person name="Rusch D."/>
            <person name="Podicherti R."/>
            <person name="Tsui H.-C.T."/>
            <person name="Winkler M.E."/>
        </authorList>
    </citation>
    <scope>NUCLEOTIDE SEQUENCE</scope>
</reference>
<dbReference type="PROSITE" id="PS50093">
    <property type="entry name" value="PKD"/>
    <property type="match status" value="1"/>
</dbReference>
<name>A0A383CSR4_9ZZZZ</name>
<dbReference type="InterPro" id="IPR035986">
    <property type="entry name" value="PKD_dom_sf"/>
</dbReference>
<sequence>YVRVDNGTACETSYEMEWTGEYWTTQIDLYYCDWNEYPMNYFEFYDYYWMHSIYHGYIDFFSEPNGPDFYPGNMVGNPDYNLLADSPAIDAGHPDYFDPDGSIKDIGSRYYDQGTAAPAINSITADILSGDAPLVVQFTADISGPVVERLWSFGDGGASTGANPVHMYTVAGTYTVTLTVSGPGGADSYTAVDYITVGEQQIPPIANFTATPVLGVVPLTVNFTNLSSGDITGYNWSFG</sequence>
<dbReference type="FunFam" id="2.60.40.10:FF:000270">
    <property type="entry name" value="Cell surface protein"/>
    <property type="match status" value="1"/>
</dbReference>
<dbReference type="Pfam" id="PF18911">
    <property type="entry name" value="PKD_4"/>
    <property type="match status" value="1"/>
</dbReference>
<feature type="non-terminal residue" evidence="2">
    <location>
        <position position="1"/>
    </location>
</feature>
<accession>A0A383CSR4</accession>
<organism evidence="2">
    <name type="scientific">marine metagenome</name>
    <dbReference type="NCBI Taxonomy" id="408172"/>
    <lineage>
        <taxon>unclassified sequences</taxon>
        <taxon>metagenomes</taxon>
        <taxon>ecological metagenomes</taxon>
    </lineage>
</organism>
<evidence type="ECO:0000259" key="1">
    <source>
        <dbReference type="PROSITE" id="PS50093"/>
    </source>
</evidence>
<dbReference type="AlphaFoldDB" id="A0A383CSR4"/>
<dbReference type="SMART" id="SM00089">
    <property type="entry name" value="PKD"/>
    <property type="match status" value="1"/>
</dbReference>
<evidence type="ECO:0000313" key="2">
    <source>
        <dbReference type="EMBL" id="SVE35080.1"/>
    </source>
</evidence>
<proteinExistence type="predicted"/>
<dbReference type="InterPro" id="IPR000601">
    <property type="entry name" value="PKD_dom"/>
</dbReference>
<dbReference type="Gene3D" id="2.60.40.10">
    <property type="entry name" value="Immunoglobulins"/>
    <property type="match status" value="2"/>
</dbReference>
<dbReference type="SUPFAM" id="SSF49299">
    <property type="entry name" value="PKD domain"/>
    <property type="match status" value="2"/>
</dbReference>
<feature type="non-terminal residue" evidence="2">
    <location>
        <position position="239"/>
    </location>
</feature>
<dbReference type="InterPro" id="IPR013783">
    <property type="entry name" value="Ig-like_fold"/>
</dbReference>
<dbReference type="CDD" id="cd00146">
    <property type="entry name" value="PKD"/>
    <property type="match status" value="1"/>
</dbReference>
<dbReference type="EMBL" id="UINC01211256">
    <property type="protein sequence ID" value="SVE35080.1"/>
    <property type="molecule type" value="Genomic_DNA"/>
</dbReference>
<gene>
    <name evidence="2" type="ORF">METZ01_LOCUS487934</name>
</gene>
<dbReference type="InterPro" id="IPR022409">
    <property type="entry name" value="PKD/Chitinase_dom"/>
</dbReference>